<protein>
    <submittedName>
        <fullName evidence="10">Ferric reductase transmembrane component 6</fullName>
    </submittedName>
</protein>
<keyword evidence="5" id="KW-0406">Ion transport</keyword>
<evidence type="ECO:0000256" key="5">
    <source>
        <dbReference type="ARBA" id="ARBA00023065"/>
    </source>
</evidence>
<evidence type="ECO:0000256" key="3">
    <source>
        <dbReference type="ARBA" id="ARBA00022692"/>
    </source>
</evidence>
<dbReference type="PANTHER" id="PTHR32361">
    <property type="entry name" value="FERRIC/CUPRIC REDUCTASE TRANSMEMBRANE COMPONENT"/>
    <property type="match status" value="1"/>
</dbReference>
<dbReference type="Proteomes" id="UP000770015">
    <property type="component" value="Unassembled WGS sequence"/>
</dbReference>
<evidence type="ECO:0000256" key="4">
    <source>
        <dbReference type="ARBA" id="ARBA00022989"/>
    </source>
</evidence>
<feature type="transmembrane region" description="Helical" evidence="8">
    <location>
        <begin position="297"/>
        <end position="316"/>
    </location>
</feature>
<accession>A0A9P8V4S9</accession>
<dbReference type="GO" id="GO:0015677">
    <property type="term" value="P:copper ion import"/>
    <property type="evidence" value="ECO:0007669"/>
    <property type="project" value="TreeGrafter"/>
</dbReference>
<dbReference type="Gene3D" id="3.40.50.80">
    <property type="entry name" value="Nucleotide-binding domain of ferredoxin-NADP reductase (FNR) module"/>
    <property type="match status" value="1"/>
</dbReference>
<evidence type="ECO:0000256" key="6">
    <source>
        <dbReference type="ARBA" id="ARBA00023136"/>
    </source>
</evidence>
<dbReference type="AlphaFoldDB" id="A0A9P8V4S9"/>
<organism evidence="10 11">
    <name type="scientific">Plectosphaerella plurivora</name>
    <dbReference type="NCBI Taxonomy" id="936078"/>
    <lineage>
        <taxon>Eukaryota</taxon>
        <taxon>Fungi</taxon>
        <taxon>Dikarya</taxon>
        <taxon>Ascomycota</taxon>
        <taxon>Pezizomycotina</taxon>
        <taxon>Sordariomycetes</taxon>
        <taxon>Hypocreomycetidae</taxon>
        <taxon>Glomerellales</taxon>
        <taxon>Plectosphaerellaceae</taxon>
        <taxon>Plectosphaerella</taxon>
    </lineage>
</organism>
<keyword evidence="3 8" id="KW-0812">Transmembrane</keyword>
<dbReference type="CDD" id="cd06186">
    <property type="entry name" value="NOX_Duox_like_FAD_NADP"/>
    <property type="match status" value="1"/>
</dbReference>
<keyword evidence="2" id="KW-0813">Transport</keyword>
<evidence type="ECO:0000313" key="10">
    <source>
        <dbReference type="EMBL" id="KAH6675325.1"/>
    </source>
</evidence>
<dbReference type="InterPro" id="IPR051410">
    <property type="entry name" value="Ferric/Cupric_Reductase"/>
</dbReference>
<evidence type="ECO:0000256" key="8">
    <source>
        <dbReference type="SAM" id="Phobius"/>
    </source>
</evidence>
<dbReference type="GO" id="GO:0005886">
    <property type="term" value="C:plasma membrane"/>
    <property type="evidence" value="ECO:0007669"/>
    <property type="project" value="TreeGrafter"/>
</dbReference>
<feature type="domain" description="Ferric oxidoreductase" evidence="9">
    <location>
        <begin position="260"/>
        <end position="373"/>
    </location>
</feature>
<feature type="transmembrane region" description="Helical" evidence="8">
    <location>
        <begin position="255"/>
        <end position="276"/>
    </location>
</feature>
<evidence type="ECO:0000313" key="11">
    <source>
        <dbReference type="Proteomes" id="UP000770015"/>
    </source>
</evidence>
<reference evidence="10" key="1">
    <citation type="journal article" date="2021" name="Nat. Commun.">
        <title>Genetic determinants of endophytism in the Arabidopsis root mycobiome.</title>
        <authorList>
            <person name="Mesny F."/>
            <person name="Miyauchi S."/>
            <person name="Thiergart T."/>
            <person name="Pickel B."/>
            <person name="Atanasova L."/>
            <person name="Karlsson M."/>
            <person name="Huettel B."/>
            <person name="Barry K.W."/>
            <person name="Haridas S."/>
            <person name="Chen C."/>
            <person name="Bauer D."/>
            <person name="Andreopoulos W."/>
            <person name="Pangilinan J."/>
            <person name="LaButti K."/>
            <person name="Riley R."/>
            <person name="Lipzen A."/>
            <person name="Clum A."/>
            <person name="Drula E."/>
            <person name="Henrissat B."/>
            <person name="Kohler A."/>
            <person name="Grigoriev I.V."/>
            <person name="Martin F.M."/>
            <person name="Hacquard S."/>
        </authorList>
    </citation>
    <scope>NUCLEOTIDE SEQUENCE</scope>
    <source>
        <strain evidence="10">MPI-SDFR-AT-0117</strain>
    </source>
</reference>
<feature type="region of interest" description="Disordered" evidence="7">
    <location>
        <begin position="491"/>
        <end position="511"/>
    </location>
</feature>
<dbReference type="PANTHER" id="PTHR32361:SF9">
    <property type="entry name" value="FERRIC REDUCTASE TRANSMEMBRANE COMPONENT 3-RELATED"/>
    <property type="match status" value="1"/>
</dbReference>
<comment type="caution">
    <text evidence="10">The sequence shown here is derived from an EMBL/GenBank/DDBJ whole genome shotgun (WGS) entry which is preliminary data.</text>
</comment>
<gene>
    <name evidence="10" type="ORF">F5X68DRAFT_140407</name>
</gene>
<evidence type="ECO:0000259" key="9">
    <source>
        <dbReference type="Pfam" id="PF01794"/>
    </source>
</evidence>
<feature type="transmembrane region" description="Helical" evidence="8">
    <location>
        <begin position="328"/>
        <end position="346"/>
    </location>
</feature>
<dbReference type="EMBL" id="JAGSXJ010000025">
    <property type="protein sequence ID" value="KAH6675325.1"/>
    <property type="molecule type" value="Genomic_DNA"/>
</dbReference>
<keyword evidence="4 8" id="KW-1133">Transmembrane helix</keyword>
<keyword evidence="6 8" id="KW-0472">Membrane</keyword>
<dbReference type="GO" id="GO:0000293">
    <property type="term" value="F:ferric-chelate reductase activity"/>
    <property type="evidence" value="ECO:0007669"/>
    <property type="project" value="TreeGrafter"/>
</dbReference>
<dbReference type="SUPFAM" id="SSF52343">
    <property type="entry name" value="Ferredoxin reductase-like, C-terminal NADP-linked domain"/>
    <property type="match status" value="1"/>
</dbReference>
<dbReference type="GO" id="GO:0006879">
    <property type="term" value="P:intracellular iron ion homeostasis"/>
    <property type="evidence" value="ECO:0007669"/>
    <property type="project" value="TreeGrafter"/>
</dbReference>
<proteinExistence type="predicted"/>
<evidence type="ECO:0000256" key="2">
    <source>
        <dbReference type="ARBA" id="ARBA00022448"/>
    </source>
</evidence>
<dbReference type="Pfam" id="PF01794">
    <property type="entry name" value="Ferric_reduct"/>
    <property type="match status" value="1"/>
</dbReference>
<dbReference type="OrthoDB" id="167398at2759"/>
<feature type="transmembrane region" description="Helical" evidence="8">
    <location>
        <begin position="217"/>
        <end position="235"/>
    </location>
</feature>
<name>A0A9P8V4S9_9PEZI</name>
<evidence type="ECO:0000256" key="1">
    <source>
        <dbReference type="ARBA" id="ARBA00004141"/>
    </source>
</evidence>
<comment type="subcellular location">
    <subcellularLocation>
        <location evidence="1">Membrane</location>
        <topology evidence="1">Multi-pass membrane protein</topology>
    </subcellularLocation>
</comment>
<dbReference type="GO" id="GO:0006826">
    <property type="term" value="P:iron ion transport"/>
    <property type="evidence" value="ECO:0007669"/>
    <property type="project" value="TreeGrafter"/>
</dbReference>
<keyword evidence="11" id="KW-1185">Reference proteome</keyword>
<evidence type="ECO:0000256" key="7">
    <source>
        <dbReference type="SAM" id="MobiDB-lite"/>
    </source>
</evidence>
<dbReference type="InterPro" id="IPR039261">
    <property type="entry name" value="FNR_nucleotide-bd"/>
</dbReference>
<sequence>MYKPYCAFACRDFLAGCRLDCSEDDDHDDDEHHHSAHTRRHPGHVARFETSVECRASGDAFLESLAWCLSTRCEHEAVSDLDRFWHVDAVGSGAHQPVPKYGYAESLAKILEPPTQIISHDEVLNSSRLVPEEDWRRLFGKLKMSAENETRNTRNGFTLIALSVFLPLLLTFLGFLLRSTPLEAWVLRTLVYPALMGTRHLVPLPLDVGLMPYRGQAALISTIILTNLILSSTGYTFSVEGSSYEPTRGSKAETVANRVGILAFANLFIMILYCLRNNPLLRLTGWSRGTFLLYHRWTAYLCMLQASTHGTIYWIMHIGVLDKKLRQGYWNAGLFTVLSLFLILLLSALPVRRRLYEVFLDSHVGFALAVLTGLYCHIDWHFGHAWGYENWIYLAAATWGLERLIRLVIIVKNGLRMAEVSVIDDEYLAVTVPGVQATGNAYLYFPTLSWRVWENHPFSIASSVQEATDVDFEDELVGDASEFASRFELVGSDSDSESGDADEKQQADDAETGRFLTVAARDQPGQGDVPPTPATPHSGVALLTQAEREAGGDLYGNTSRPVAGLTFYVKREKGMTRRLARFVGRRLPVLVETSHEITLPASRIAACPRLLCVVGGAGITATLPLLRSRAGMAPARTSVYWGCRSEALVRQAGIEALSGAAMEVFVRVGQRWDVKEIVRREAENTDGELVVLVSGPSQMADEVRQAIVDANRGRAKRGDRGVVRLVEECFSW</sequence>
<dbReference type="InterPro" id="IPR013130">
    <property type="entry name" value="Fe3_Rdtase_TM_dom"/>
</dbReference>
<feature type="transmembrane region" description="Helical" evidence="8">
    <location>
        <begin position="157"/>
        <end position="177"/>
    </location>
</feature>